<feature type="non-terminal residue" evidence="2">
    <location>
        <position position="1"/>
    </location>
</feature>
<gene>
    <name evidence="2" type="ORF">DZG00_15925</name>
</gene>
<keyword evidence="1" id="KW-1133">Transmembrane helix</keyword>
<sequence length="55" mass="5342">PPAGSAPAADAPRDLLPVTGRDIASALAGALLALLGGGILLLAGRRRRRGAEAAS</sequence>
<dbReference type="AlphaFoldDB" id="A0A399SPW6"/>
<proteinExistence type="predicted"/>
<keyword evidence="1" id="KW-0812">Transmembrane</keyword>
<protein>
    <submittedName>
        <fullName evidence="2">LPXTG cell wall anchor domain-containing protein</fullName>
    </submittedName>
</protein>
<accession>A0A399SPW6</accession>
<keyword evidence="1" id="KW-0472">Membrane</keyword>
<keyword evidence="3" id="KW-1185">Reference proteome</keyword>
<dbReference type="NCBIfam" id="TIGR01167">
    <property type="entry name" value="LPXTG_anchor"/>
    <property type="match status" value="1"/>
</dbReference>
<comment type="caution">
    <text evidence="2">The sequence shown here is derived from an EMBL/GenBank/DDBJ whole genome shotgun (WGS) entry which is preliminary data.</text>
</comment>
<reference evidence="2 3" key="1">
    <citation type="submission" date="2018-08" db="EMBL/GenBank/DDBJ databases">
        <title>Genome Sequence of Clavibacter michiganensis Subspecies type strains, and the Atypical Peach-Colored Strains Isolated from Tomato.</title>
        <authorList>
            <person name="Osdaghi E."/>
            <person name="Portier P."/>
            <person name="Briand M."/>
            <person name="Jacques M.-A."/>
        </authorList>
    </citation>
    <scope>NUCLEOTIDE SEQUENCE [LARGE SCALE GENOMIC DNA]</scope>
    <source>
        <strain evidence="2 3">CFBP 8615</strain>
    </source>
</reference>
<name>A0A399SPW6_9MICO</name>
<dbReference type="EMBL" id="QWGT01000461">
    <property type="protein sequence ID" value="RIJ44412.1"/>
    <property type="molecule type" value="Genomic_DNA"/>
</dbReference>
<evidence type="ECO:0000256" key="1">
    <source>
        <dbReference type="SAM" id="Phobius"/>
    </source>
</evidence>
<dbReference type="Proteomes" id="UP000266484">
    <property type="component" value="Unassembled WGS sequence"/>
</dbReference>
<evidence type="ECO:0000313" key="3">
    <source>
        <dbReference type="Proteomes" id="UP000266484"/>
    </source>
</evidence>
<feature type="transmembrane region" description="Helical" evidence="1">
    <location>
        <begin position="23"/>
        <end position="43"/>
    </location>
</feature>
<organism evidence="2 3">
    <name type="scientific">Clavibacter lycopersici</name>
    <dbReference type="NCBI Taxonomy" id="2301718"/>
    <lineage>
        <taxon>Bacteria</taxon>
        <taxon>Bacillati</taxon>
        <taxon>Actinomycetota</taxon>
        <taxon>Actinomycetes</taxon>
        <taxon>Micrococcales</taxon>
        <taxon>Microbacteriaceae</taxon>
        <taxon>Clavibacter</taxon>
    </lineage>
</organism>
<evidence type="ECO:0000313" key="2">
    <source>
        <dbReference type="EMBL" id="RIJ44412.1"/>
    </source>
</evidence>